<organism evidence="1 2">
    <name type="scientific">Daphnia pulex</name>
    <name type="common">Water flea</name>
    <dbReference type="NCBI Taxonomy" id="6669"/>
    <lineage>
        <taxon>Eukaryota</taxon>
        <taxon>Metazoa</taxon>
        <taxon>Ecdysozoa</taxon>
        <taxon>Arthropoda</taxon>
        <taxon>Crustacea</taxon>
        <taxon>Branchiopoda</taxon>
        <taxon>Diplostraca</taxon>
        <taxon>Cladocera</taxon>
        <taxon>Anomopoda</taxon>
        <taxon>Daphniidae</taxon>
        <taxon>Daphnia</taxon>
    </lineage>
</organism>
<proteinExistence type="predicted"/>
<dbReference type="KEGG" id="dpx:DAPPUDRAFT_300752"/>
<name>E9G639_DAPPU</name>
<dbReference type="InParanoid" id="E9G639"/>
<evidence type="ECO:0000313" key="2">
    <source>
        <dbReference type="Proteomes" id="UP000000305"/>
    </source>
</evidence>
<sequence>MFHLVAAEFQEWLSRQSELPTSLTRWQPTSSASYTSARLGKFLFNCWRGNSHRCCHRPSSVTPVLLMLSPGSRISIAFHPERRRQTEETSVIDTAAVLPCL</sequence>
<gene>
    <name evidence="1" type="ORF">DAPPUDRAFT_300752</name>
</gene>
<dbReference type="EMBL" id="GL732533">
    <property type="protein sequence ID" value="EFX84869.1"/>
    <property type="molecule type" value="Genomic_DNA"/>
</dbReference>
<keyword evidence="2" id="KW-1185">Reference proteome</keyword>
<accession>E9G639</accession>
<protein>
    <submittedName>
        <fullName evidence="1">Uncharacterized protein</fullName>
    </submittedName>
</protein>
<dbReference type="HOGENOM" id="CLU_2294421_0_0_1"/>
<reference evidence="1 2" key="1">
    <citation type="journal article" date="2011" name="Science">
        <title>The ecoresponsive genome of Daphnia pulex.</title>
        <authorList>
            <person name="Colbourne J.K."/>
            <person name="Pfrender M.E."/>
            <person name="Gilbert D."/>
            <person name="Thomas W.K."/>
            <person name="Tucker A."/>
            <person name="Oakley T.H."/>
            <person name="Tokishita S."/>
            <person name="Aerts A."/>
            <person name="Arnold G.J."/>
            <person name="Basu M.K."/>
            <person name="Bauer D.J."/>
            <person name="Caceres C.E."/>
            <person name="Carmel L."/>
            <person name="Casola C."/>
            <person name="Choi J.H."/>
            <person name="Detter J.C."/>
            <person name="Dong Q."/>
            <person name="Dusheyko S."/>
            <person name="Eads B.D."/>
            <person name="Frohlich T."/>
            <person name="Geiler-Samerotte K.A."/>
            <person name="Gerlach D."/>
            <person name="Hatcher P."/>
            <person name="Jogdeo S."/>
            <person name="Krijgsveld J."/>
            <person name="Kriventseva E.V."/>
            <person name="Kultz D."/>
            <person name="Laforsch C."/>
            <person name="Lindquist E."/>
            <person name="Lopez J."/>
            <person name="Manak J.R."/>
            <person name="Muller J."/>
            <person name="Pangilinan J."/>
            <person name="Patwardhan R.P."/>
            <person name="Pitluck S."/>
            <person name="Pritham E.J."/>
            <person name="Rechtsteiner A."/>
            <person name="Rho M."/>
            <person name="Rogozin I.B."/>
            <person name="Sakarya O."/>
            <person name="Salamov A."/>
            <person name="Schaack S."/>
            <person name="Shapiro H."/>
            <person name="Shiga Y."/>
            <person name="Skalitzky C."/>
            <person name="Smith Z."/>
            <person name="Souvorov A."/>
            <person name="Sung W."/>
            <person name="Tang Z."/>
            <person name="Tsuchiya D."/>
            <person name="Tu H."/>
            <person name="Vos H."/>
            <person name="Wang M."/>
            <person name="Wolf Y.I."/>
            <person name="Yamagata H."/>
            <person name="Yamada T."/>
            <person name="Ye Y."/>
            <person name="Shaw J.R."/>
            <person name="Andrews J."/>
            <person name="Crease T.J."/>
            <person name="Tang H."/>
            <person name="Lucas S.M."/>
            <person name="Robertson H.M."/>
            <person name="Bork P."/>
            <person name="Koonin E.V."/>
            <person name="Zdobnov E.M."/>
            <person name="Grigoriev I.V."/>
            <person name="Lynch M."/>
            <person name="Boore J.L."/>
        </authorList>
    </citation>
    <scope>NUCLEOTIDE SEQUENCE [LARGE SCALE GENOMIC DNA]</scope>
</reference>
<evidence type="ECO:0000313" key="1">
    <source>
        <dbReference type="EMBL" id="EFX84869.1"/>
    </source>
</evidence>
<dbReference type="AlphaFoldDB" id="E9G639"/>
<dbReference type="Proteomes" id="UP000000305">
    <property type="component" value="Unassembled WGS sequence"/>
</dbReference>